<sequence>MLRLVTTFITNTTTIAITTGLSSPSTFTSYLGNSSLYLYVTHSICLASFNHDKTSIL</sequence>
<accession>A0A5B7E617</accession>
<dbReference type="AlphaFoldDB" id="A0A5B7E617"/>
<protein>
    <submittedName>
        <fullName evidence="1">Uncharacterized protein</fullName>
    </submittedName>
</protein>
<comment type="caution">
    <text evidence="1">The sequence shown here is derived from an EMBL/GenBank/DDBJ whole genome shotgun (WGS) entry which is preliminary data.</text>
</comment>
<reference evidence="1 2" key="1">
    <citation type="submission" date="2019-05" db="EMBL/GenBank/DDBJ databases">
        <title>Another draft genome of Portunus trituberculatus and its Hox gene families provides insights of decapod evolution.</title>
        <authorList>
            <person name="Jeong J.-H."/>
            <person name="Song I."/>
            <person name="Kim S."/>
            <person name="Choi T."/>
            <person name="Kim D."/>
            <person name="Ryu S."/>
            <person name="Kim W."/>
        </authorList>
    </citation>
    <scope>NUCLEOTIDE SEQUENCE [LARGE SCALE GENOMIC DNA]</scope>
    <source>
        <tissue evidence="1">Muscle</tissue>
    </source>
</reference>
<proteinExistence type="predicted"/>
<dbReference type="Proteomes" id="UP000324222">
    <property type="component" value="Unassembled WGS sequence"/>
</dbReference>
<gene>
    <name evidence="1" type="ORF">E2C01_022072</name>
</gene>
<organism evidence="1 2">
    <name type="scientific">Portunus trituberculatus</name>
    <name type="common">Swimming crab</name>
    <name type="synonym">Neptunus trituberculatus</name>
    <dbReference type="NCBI Taxonomy" id="210409"/>
    <lineage>
        <taxon>Eukaryota</taxon>
        <taxon>Metazoa</taxon>
        <taxon>Ecdysozoa</taxon>
        <taxon>Arthropoda</taxon>
        <taxon>Crustacea</taxon>
        <taxon>Multicrustacea</taxon>
        <taxon>Malacostraca</taxon>
        <taxon>Eumalacostraca</taxon>
        <taxon>Eucarida</taxon>
        <taxon>Decapoda</taxon>
        <taxon>Pleocyemata</taxon>
        <taxon>Brachyura</taxon>
        <taxon>Eubrachyura</taxon>
        <taxon>Portunoidea</taxon>
        <taxon>Portunidae</taxon>
        <taxon>Portuninae</taxon>
        <taxon>Portunus</taxon>
    </lineage>
</organism>
<name>A0A5B7E617_PORTR</name>
<keyword evidence="2" id="KW-1185">Reference proteome</keyword>
<evidence type="ECO:0000313" key="2">
    <source>
        <dbReference type="Proteomes" id="UP000324222"/>
    </source>
</evidence>
<dbReference type="EMBL" id="VSRR010001980">
    <property type="protein sequence ID" value="MPC28859.1"/>
    <property type="molecule type" value="Genomic_DNA"/>
</dbReference>
<evidence type="ECO:0000313" key="1">
    <source>
        <dbReference type="EMBL" id="MPC28859.1"/>
    </source>
</evidence>